<evidence type="ECO:0000256" key="5">
    <source>
        <dbReference type="ARBA" id="ARBA00022679"/>
    </source>
</evidence>
<comment type="pathway">
    <text evidence="2">Protein modification; protein glycosylation.</text>
</comment>
<keyword evidence="8" id="KW-1133">Transmembrane helix</keyword>
<dbReference type="PANTHER" id="PTHR11929">
    <property type="entry name" value="ALPHA- 1,3 -FUCOSYLTRANSFERASE"/>
    <property type="match status" value="1"/>
</dbReference>
<keyword evidence="10" id="KW-0325">Glycoprotein</keyword>
<evidence type="ECO:0000256" key="2">
    <source>
        <dbReference type="ARBA" id="ARBA00004922"/>
    </source>
</evidence>
<dbReference type="EMBL" id="CAWYQH010000163">
    <property type="protein sequence ID" value="CAK8696999.1"/>
    <property type="molecule type" value="Genomic_DNA"/>
</dbReference>
<dbReference type="Proteomes" id="UP001642483">
    <property type="component" value="Unassembled WGS sequence"/>
</dbReference>
<evidence type="ECO:0000256" key="11">
    <source>
        <dbReference type="RuleBase" id="RU003832"/>
    </source>
</evidence>
<reference evidence="14 15" key="1">
    <citation type="submission" date="2024-02" db="EMBL/GenBank/DDBJ databases">
        <authorList>
            <person name="Daric V."/>
            <person name="Darras S."/>
        </authorList>
    </citation>
    <scope>NUCLEOTIDE SEQUENCE [LARGE SCALE GENOMIC DNA]</scope>
</reference>
<proteinExistence type="inferred from homology"/>
<accession>A0ABP0GZ46</accession>
<comment type="similarity">
    <text evidence="3 11">Belongs to the glycosyltransferase 10 family.</text>
</comment>
<evidence type="ECO:0000256" key="7">
    <source>
        <dbReference type="ARBA" id="ARBA00022968"/>
    </source>
</evidence>
<feature type="domain" description="Fucosyltransferase C-terminal" evidence="12">
    <location>
        <begin position="224"/>
        <end position="405"/>
    </location>
</feature>
<keyword evidence="11" id="KW-0333">Golgi apparatus</keyword>
<dbReference type="SUPFAM" id="SSF53756">
    <property type="entry name" value="UDP-Glycosyltransferase/glycogen phosphorylase"/>
    <property type="match status" value="1"/>
</dbReference>
<evidence type="ECO:0000313" key="15">
    <source>
        <dbReference type="Proteomes" id="UP001642483"/>
    </source>
</evidence>
<keyword evidence="6 11" id="KW-0812">Transmembrane</keyword>
<keyword evidence="9" id="KW-0472">Membrane</keyword>
<keyword evidence="7" id="KW-0735">Signal-anchor</keyword>
<dbReference type="EC" id="2.4.1.-" evidence="11"/>
<name>A0ABP0GZ46_CLALP</name>
<evidence type="ECO:0000256" key="3">
    <source>
        <dbReference type="ARBA" id="ARBA00008919"/>
    </source>
</evidence>
<protein>
    <recommendedName>
        <fullName evidence="11">Fucosyltransferase</fullName>
        <ecNumber evidence="11">2.4.1.-</ecNumber>
    </recommendedName>
</protein>
<evidence type="ECO:0000256" key="8">
    <source>
        <dbReference type="ARBA" id="ARBA00022989"/>
    </source>
</evidence>
<dbReference type="Gene3D" id="3.40.50.11660">
    <property type="entry name" value="Glycosyl transferase family 10, C-terminal domain"/>
    <property type="match status" value="1"/>
</dbReference>
<organism evidence="14 15">
    <name type="scientific">Clavelina lepadiformis</name>
    <name type="common">Light-bulb sea squirt</name>
    <name type="synonym">Ascidia lepadiformis</name>
    <dbReference type="NCBI Taxonomy" id="159417"/>
    <lineage>
        <taxon>Eukaryota</taxon>
        <taxon>Metazoa</taxon>
        <taxon>Chordata</taxon>
        <taxon>Tunicata</taxon>
        <taxon>Ascidiacea</taxon>
        <taxon>Aplousobranchia</taxon>
        <taxon>Clavelinidae</taxon>
        <taxon>Clavelina</taxon>
    </lineage>
</organism>
<evidence type="ECO:0000259" key="13">
    <source>
        <dbReference type="Pfam" id="PF17039"/>
    </source>
</evidence>
<evidence type="ECO:0000256" key="9">
    <source>
        <dbReference type="ARBA" id="ARBA00023136"/>
    </source>
</evidence>
<dbReference type="Pfam" id="PF17039">
    <property type="entry name" value="Glyco_tran_10_N"/>
    <property type="match status" value="1"/>
</dbReference>
<evidence type="ECO:0000256" key="6">
    <source>
        <dbReference type="ARBA" id="ARBA00022692"/>
    </source>
</evidence>
<dbReference type="Pfam" id="PF00852">
    <property type="entry name" value="Glyco_transf_10"/>
    <property type="match status" value="1"/>
</dbReference>
<dbReference type="InterPro" id="IPR055270">
    <property type="entry name" value="Glyco_tran_10_C"/>
</dbReference>
<evidence type="ECO:0000256" key="10">
    <source>
        <dbReference type="ARBA" id="ARBA00023180"/>
    </source>
</evidence>
<evidence type="ECO:0000259" key="12">
    <source>
        <dbReference type="Pfam" id="PF00852"/>
    </source>
</evidence>
<evidence type="ECO:0000256" key="1">
    <source>
        <dbReference type="ARBA" id="ARBA00004167"/>
    </source>
</evidence>
<evidence type="ECO:0000256" key="4">
    <source>
        <dbReference type="ARBA" id="ARBA00022676"/>
    </source>
</evidence>
<dbReference type="PANTHER" id="PTHR11929:SF145">
    <property type="entry name" value="ALPHA-(1,3)-FUCOSYLTRANSFERASE FUT-1"/>
    <property type="match status" value="1"/>
</dbReference>
<feature type="domain" description="Fucosyltransferase N-terminal" evidence="13">
    <location>
        <begin position="96"/>
        <end position="198"/>
    </location>
</feature>
<keyword evidence="15" id="KW-1185">Reference proteome</keyword>
<dbReference type="InterPro" id="IPR031481">
    <property type="entry name" value="Glyco_tran_10_N"/>
</dbReference>
<dbReference type="InterPro" id="IPR038577">
    <property type="entry name" value="GT10-like_C_sf"/>
</dbReference>
<keyword evidence="4 11" id="KW-0328">Glycosyltransferase</keyword>
<evidence type="ECO:0000313" key="14">
    <source>
        <dbReference type="EMBL" id="CAK8696999.1"/>
    </source>
</evidence>
<gene>
    <name evidence="14" type="ORF">CVLEPA_LOCUS30290</name>
</gene>
<comment type="caution">
    <text evidence="14">The sequence shown here is derived from an EMBL/GenBank/DDBJ whole genome shotgun (WGS) entry which is preliminary data.</text>
</comment>
<comment type="subcellular location">
    <subcellularLocation>
        <location evidence="11">Golgi apparatus</location>
        <location evidence="11">Golgi stack membrane</location>
        <topology evidence="11">Single-pass type II membrane protein</topology>
    </subcellularLocation>
    <subcellularLocation>
        <location evidence="1">Membrane</location>
        <topology evidence="1">Single-pass membrane protein</topology>
    </subcellularLocation>
</comment>
<keyword evidence="5 11" id="KW-0808">Transferase</keyword>
<dbReference type="InterPro" id="IPR001503">
    <property type="entry name" value="Glyco_trans_10"/>
</dbReference>
<sequence>MIRKTWRFAKKALGLGLISTVIFTCVQFSYHEKPDYFQEERRLLVNVQKLGNAAENGVFLSPRSKVTVRAEKNAPIIPEDIIFNEEDMLDEHGRRYTIIIWVNSAGKPGYAANPLECLANISCQITYDKSLLNKAHAVVFKSDSLNRGNLPSERQGYQQFAWWASESPIHSSVSGGFDNYFNLTFHYRTDADVYAPYGSINLILRELNASGETELEPLLAKKRKANKMAIWAVSNCYAKRMDYAKSLMAAGLEVDTFGRCFGGKEIGRGRYSSQMYEKIENYKFYFSFENSIDCKDYFTEKFWFNGLRSGTIPIVWGPKKSDLLKVAPSKSFIHTGDYKTPEELVKYLQYLASNETAYAEYFHWRSWIKHPERIEEHLTMTNRDHDLRSFCKLCSIVQADGKRRKLGLESPKKVINSLKDAWLGEEKGQCHG</sequence>